<dbReference type="PANTHER" id="PTHR44329:SF261">
    <property type="entry name" value="ZINC FINGER CONTAINING PROTEIN KINASE-RELATED"/>
    <property type="match status" value="1"/>
</dbReference>
<dbReference type="InterPro" id="IPR000719">
    <property type="entry name" value="Prot_kinase_dom"/>
</dbReference>
<gene>
    <name evidence="2" type="ORF">AMATHDRAFT_54876</name>
</gene>
<evidence type="ECO:0000259" key="1">
    <source>
        <dbReference type="PROSITE" id="PS50011"/>
    </source>
</evidence>
<evidence type="ECO:0000313" key="3">
    <source>
        <dbReference type="Proteomes" id="UP000242287"/>
    </source>
</evidence>
<dbReference type="Proteomes" id="UP000242287">
    <property type="component" value="Unassembled WGS sequence"/>
</dbReference>
<dbReference type="AlphaFoldDB" id="A0A2A9NSY1"/>
<dbReference type="SUPFAM" id="SSF56112">
    <property type="entry name" value="Protein kinase-like (PK-like)"/>
    <property type="match status" value="1"/>
</dbReference>
<dbReference type="STRING" id="703135.A0A2A9NSY1"/>
<dbReference type="Pfam" id="PF07714">
    <property type="entry name" value="PK_Tyr_Ser-Thr"/>
    <property type="match status" value="1"/>
</dbReference>
<dbReference type="GO" id="GO:0004674">
    <property type="term" value="F:protein serine/threonine kinase activity"/>
    <property type="evidence" value="ECO:0007669"/>
    <property type="project" value="TreeGrafter"/>
</dbReference>
<organism evidence="2 3">
    <name type="scientific">Amanita thiersii Skay4041</name>
    <dbReference type="NCBI Taxonomy" id="703135"/>
    <lineage>
        <taxon>Eukaryota</taxon>
        <taxon>Fungi</taxon>
        <taxon>Dikarya</taxon>
        <taxon>Basidiomycota</taxon>
        <taxon>Agaricomycotina</taxon>
        <taxon>Agaricomycetes</taxon>
        <taxon>Agaricomycetidae</taxon>
        <taxon>Agaricales</taxon>
        <taxon>Pluteineae</taxon>
        <taxon>Amanitaceae</taxon>
        <taxon>Amanita</taxon>
    </lineage>
</organism>
<evidence type="ECO:0000313" key="2">
    <source>
        <dbReference type="EMBL" id="PFH53649.1"/>
    </source>
</evidence>
<sequence>MAEVNIQNLTYPDLTGRVRKITDLYFAYGGFSEVYRGVFTDDQGAQHFVAIKIIRGLHIDKDVEATIMRRLNREARVWHTLIHPNVLPFLGVARNLGSSVALISPFCTSGNISKYLDDSPQANRLDLIRNVARGVEYLHSRDVIHGDIKGPNILVTDNGMAVLCDFGRSRIINHRGFTTAFAGSARYMAPELISPAIPATESDVGDEDFDPSQYMSKKSDVYSFSMVGIEILSGERPYPKIRSEHRVLVRIPEGLRPARQEYTLSEQHGMIWQILEQCWVAEPSQRPTMSSIVEELTAL</sequence>
<protein>
    <recommendedName>
        <fullName evidence="1">Protein kinase domain-containing protein</fullName>
    </recommendedName>
</protein>
<proteinExistence type="predicted"/>
<dbReference type="Gene3D" id="1.10.510.10">
    <property type="entry name" value="Transferase(Phosphotransferase) domain 1"/>
    <property type="match status" value="1"/>
</dbReference>
<dbReference type="OrthoDB" id="3260205at2759"/>
<dbReference type="PIRSF" id="PIRSF000654">
    <property type="entry name" value="Integrin-linked_kinase"/>
    <property type="match status" value="1"/>
</dbReference>
<dbReference type="SMART" id="SM00220">
    <property type="entry name" value="S_TKc"/>
    <property type="match status" value="1"/>
</dbReference>
<dbReference type="InterPro" id="IPR051681">
    <property type="entry name" value="Ser/Thr_Kinases-Pseudokinases"/>
</dbReference>
<dbReference type="PROSITE" id="PS50011">
    <property type="entry name" value="PROTEIN_KINASE_DOM"/>
    <property type="match status" value="1"/>
</dbReference>
<keyword evidence="3" id="KW-1185">Reference proteome</keyword>
<dbReference type="PANTHER" id="PTHR44329">
    <property type="entry name" value="SERINE/THREONINE-PROTEIN KINASE TNNI3K-RELATED"/>
    <property type="match status" value="1"/>
</dbReference>
<dbReference type="GO" id="GO:0005524">
    <property type="term" value="F:ATP binding"/>
    <property type="evidence" value="ECO:0007669"/>
    <property type="project" value="InterPro"/>
</dbReference>
<dbReference type="EMBL" id="KZ301973">
    <property type="protein sequence ID" value="PFH53649.1"/>
    <property type="molecule type" value="Genomic_DNA"/>
</dbReference>
<dbReference type="PROSITE" id="PS00108">
    <property type="entry name" value="PROTEIN_KINASE_ST"/>
    <property type="match status" value="1"/>
</dbReference>
<feature type="domain" description="Protein kinase" evidence="1">
    <location>
        <begin position="20"/>
        <end position="299"/>
    </location>
</feature>
<dbReference type="InterPro" id="IPR008271">
    <property type="entry name" value="Ser/Thr_kinase_AS"/>
</dbReference>
<dbReference type="InterPro" id="IPR011009">
    <property type="entry name" value="Kinase-like_dom_sf"/>
</dbReference>
<dbReference type="InterPro" id="IPR001245">
    <property type="entry name" value="Ser-Thr/Tyr_kinase_cat_dom"/>
</dbReference>
<name>A0A2A9NSY1_9AGAR</name>
<accession>A0A2A9NSY1</accession>
<reference evidence="2 3" key="1">
    <citation type="submission" date="2014-02" db="EMBL/GenBank/DDBJ databases">
        <title>Transposable element dynamics among asymbiotic and ectomycorrhizal Amanita fungi.</title>
        <authorList>
            <consortium name="DOE Joint Genome Institute"/>
            <person name="Hess J."/>
            <person name="Skrede I."/>
            <person name="Wolfe B."/>
            <person name="LaButti K."/>
            <person name="Ohm R.A."/>
            <person name="Grigoriev I.V."/>
            <person name="Pringle A."/>
        </authorList>
    </citation>
    <scope>NUCLEOTIDE SEQUENCE [LARGE SCALE GENOMIC DNA]</scope>
    <source>
        <strain evidence="2 3">SKay4041</strain>
    </source>
</reference>